<sequence length="251" mass="29468">MKNLRKKISSQLFRTETPMLVYVVVFASIFLLWRYRSYNEDVALNFIAELFGAAFTLFIIDVLLVRAKTKRWKIVRDEMNYLIARNVNRIRDGVSTRVFNFNSALDMAHSTEEYLAEIRKRRSAFLSDIVSLNQDEILGKINEKEFFSESSYAYFNEKADELWNILNMRYADYFHPELASHLIGLNVNLKDLCGHIRQYLKSNRFENQSDRYKNIGRQGAIVSLVKIITLLNTLKKEGYSESASMQLDDRR</sequence>
<accession>A0ABV9T6S4</accession>
<feature type="transmembrane region" description="Helical" evidence="1">
    <location>
        <begin position="20"/>
        <end position="36"/>
    </location>
</feature>
<protein>
    <recommendedName>
        <fullName evidence="4">DUF4760 domain-containing protein</fullName>
    </recommendedName>
</protein>
<reference evidence="3" key="1">
    <citation type="journal article" date="2019" name="Int. J. Syst. Evol. Microbiol.">
        <title>The Global Catalogue of Microorganisms (GCM) 10K type strain sequencing project: providing services to taxonomists for standard genome sequencing and annotation.</title>
        <authorList>
            <consortium name="The Broad Institute Genomics Platform"/>
            <consortium name="The Broad Institute Genome Sequencing Center for Infectious Disease"/>
            <person name="Wu L."/>
            <person name="Ma J."/>
        </authorList>
    </citation>
    <scope>NUCLEOTIDE SEQUENCE [LARGE SCALE GENOMIC DNA]</scope>
    <source>
        <strain evidence="3">CGMCC 4.7466</strain>
    </source>
</reference>
<keyword evidence="1" id="KW-1133">Transmembrane helix</keyword>
<proteinExistence type="predicted"/>
<keyword evidence="1" id="KW-0812">Transmembrane</keyword>
<organism evidence="2 3">
    <name type="scientific">Negadavirga shengliensis</name>
    <dbReference type="NCBI Taxonomy" id="1389218"/>
    <lineage>
        <taxon>Bacteria</taxon>
        <taxon>Pseudomonadati</taxon>
        <taxon>Bacteroidota</taxon>
        <taxon>Cytophagia</taxon>
        <taxon>Cytophagales</taxon>
        <taxon>Cyclobacteriaceae</taxon>
        <taxon>Negadavirga</taxon>
    </lineage>
</organism>
<dbReference type="RefSeq" id="WP_377068318.1">
    <property type="nucleotide sequence ID" value="NZ_JBHSJJ010000018.1"/>
</dbReference>
<evidence type="ECO:0000313" key="3">
    <source>
        <dbReference type="Proteomes" id="UP001595818"/>
    </source>
</evidence>
<gene>
    <name evidence="2" type="ORF">ACFPFU_22320</name>
</gene>
<evidence type="ECO:0008006" key="4">
    <source>
        <dbReference type="Google" id="ProtNLM"/>
    </source>
</evidence>
<keyword evidence="3" id="KW-1185">Reference proteome</keyword>
<dbReference type="EMBL" id="JBHSJJ010000018">
    <property type="protein sequence ID" value="MFC4874456.1"/>
    <property type="molecule type" value="Genomic_DNA"/>
</dbReference>
<evidence type="ECO:0000313" key="2">
    <source>
        <dbReference type="EMBL" id="MFC4874456.1"/>
    </source>
</evidence>
<evidence type="ECO:0000256" key="1">
    <source>
        <dbReference type="SAM" id="Phobius"/>
    </source>
</evidence>
<keyword evidence="1" id="KW-0472">Membrane</keyword>
<feature type="transmembrane region" description="Helical" evidence="1">
    <location>
        <begin position="42"/>
        <end position="64"/>
    </location>
</feature>
<dbReference type="Proteomes" id="UP001595818">
    <property type="component" value="Unassembled WGS sequence"/>
</dbReference>
<comment type="caution">
    <text evidence="2">The sequence shown here is derived from an EMBL/GenBank/DDBJ whole genome shotgun (WGS) entry which is preliminary data.</text>
</comment>
<name>A0ABV9T6S4_9BACT</name>